<dbReference type="AlphaFoldDB" id="A0AAW1H5J9"/>
<gene>
    <name evidence="2" type="ORF">RND81_12G054000</name>
</gene>
<evidence type="ECO:0000313" key="3">
    <source>
        <dbReference type="Proteomes" id="UP001443914"/>
    </source>
</evidence>
<reference evidence="2" key="1">
    <citation type="submission" date="2024-03" db="EMBL/GenBank/DDBJ databases">
        <title>WGS assembly of Saponaria officinalis var. Norfolk2.</title>
        <authorList>
            <person name="Jenkins J."/>
            <person name="Shu S."/>
            <person name="Grimwood J."/>
            <person name="Barry K."/>
            <person name="Goodstein D."/>
            <person name="Schmutz J."/>
            <person name="Leebens-Mack J."/>
            <person name="Osbourn A."/>
        </authorList>
    </citation>
    <scope>NUCLEOTIDE SEQUENCE [LARGE SCALE GENOMIC DNA]</scope>
    <source>
        <strain evidence="2">JIC</strain>
    </source>
</reference>
<dbReference type="Gene3D" id="1.20.1280.50">
    <property type="match status" value="1"/>
</dbReference>
<accession>A0AAW1H5J9</accession>
<dbReference type="Pfam" id="PF12937">
    <property type="entry name" value="F-box-like"/>
    <property type="match status" value="1"/>
</dbReference>
<dbReference type="EMBL" id="JBDFQZ010000012">
    <property type="protein sequence ID" value="KAK9671773.1"/>
    <property type="molecule type" value="Genomic_DNA"/>
</dbReference>
<dbReference type="PROSITE" id="PS50181">
    <property type="entry name" value="FBOX"/>
    <property type="match status" value="1"/>
</dbReference>
<protein>
    <recommendedName>
        <fullName evidence="1">F-box domain-containing protein</fullName>
    </recommendedName>
</protein>
<dbReference type="PANTHER" id="PTHR48218">
    <property type="entry name" value="F-BOX DOMAIN CONTAINING PROTEIN"/>
    <property type="match status" value="1"/>
</dbReference>
<dbReference type="PANTHER" id="PTHR48218:SF3">
    <property type="entry name" value="OS07G0170800 PROTEIN"/>
    <property type="match status" value="1"/>
</dbReference>
<evidence type="ECO:0000313" key="2">
    <source>
        <dbReference type="EMBL" id="KAK9671773.1"/>
    </source>
</evidence>
<proteinExistence type="predicted"/>
<organism evidence="2 3">
    <name type="scientific">Saponaria officinalis</name>
    <name type="common">Common soapwort</name>
    <name type="synonym">Lychnis saponaria</name>
    <dbReference type="NCBI Taxonomy" id="3572"/>
    <lineage>
        <taxon>Eukaryota</taxon>
        <taxon>Viridiplantae</taxon>
        <taxon>Streptophyta</taxon>
        <taxon>Embryophyta</taxon>
        <taxon>Tracheophyta</taxon>
        <taxon>Spermatophyta</taxon>
        <taxon>Magnoliopsida</taxon>
        <taxon>eudicotyledons</taxon>
        <taxon>Gunneridae</taxon>
        <taxon>Pentapetalae</taxon>
        <taxon>Caryophyllales</taxon>
        <taxon>Caryophyllaceae</taxon>
        <taxon>Caryophylleae</taxon>
        <taxon>Saponaria</taxon>
    </lineage>
</organism>
<name>A0AAW1H5J9_SAPOF</name>
<feature type="domain" description="F-box" evidence="1">
    <location>
        <begin position="50"/>
        <end position="96"/>
    </location>
</feature>
<keyword evidence="3" id="KW-1185">Reference proteome</keyword>
<dbReference type="InterPro" id="IPR036047">
    <property type="entry name" value="F-box-like_dom_sf"/>
</dbReference>
<dbReference type="Proteomes" id="UP001443914">
    <property type="component" value="Unassembled WGS sequence"/>
</dbReference>
<comment type="caution">
    <text evidence="2">The sequence shown here is derived from an EMBL/GenBank/DDBJ whole genome shotgun (WGS) entry which is preliminary data.</text>
</comment>
<evidence type="ECO:0000259" key="1">
    <source>
        <dbReference type="PROSITE" id="PS50181"/>
    </source>
</evidence>
<dbReference type="SUPFAM" id="SSF81383">
    <property type="entry name" value="F-box domain"/>
    <property type="match status" value="1"/>
</dbReference>
<sequence length="265" mass="30338">MVVVIEKSEVKAIRYEELIDIIRIVVVEEFTVVKRRQWVVMAEERDISGEDPVERLGTDLMIKILTGLDARSLARVLCVSHSWCSLASSDSLWSPLCDQLWIGKAHIPRCSIVPGLSKLASYSRAVIDSKRVHVTKEDLLDHAWDYHFTEAAPNYWKDLDPYWGRVGPPMHRHFHPDGSVTADPEDIVWGGHECSYTIVTGIHLDGKIRENYVRINRWPHLRVSRRKDWGWEMSNFVSAYSSVPDASKGGTGPMFNLEDCLCFFK</sequence>
<dbReference type="InterPro" id="IPR001810">
    <property type="entry name" value="F-box_dom"/>
</dbReference>